<organism evidence="1 2">
    <name type="scientific">Georgenia halotolerans</name>
    <dbReference type="NCBI Taxonomy" id="3028317"/>
    <lineage>
        <taxon>Bacteria</taxon>
        <taxon>Bacillati</taxon>
        <taxon>Actinomycetota</taxon>
        <taxon>Actinomycetes</taxon>
        <taxon>Micrococcales</taxon>
        <taxon>Bogoriellaceae</taxon>
        <taxon>Georgenia</taxon>
    </lineage>
</organism>
<sequence>MRSLRRTPRLPGPVAGRLPSGDRALAAAALASGDWAVVTPAALVVVGEDGVRERHPWHEIQHGTWDGDDRRLTV</sequence>
<proteinExistence type="predicted"/>
<gene>
    <name evidence="1" type="ORF">PU560_07380</name>
</gene>
<dbReference type="Proteomes" id="UP001165561">
    <property type="component" value="Unassembled WGS sequence"/>
</dbReference>
<evidence type="ECO:0000313" key="1">
    <source>
        <dbReference type="EMBL" id="MDD9206289.1"/>
    </source>
</evidence>
<evidence type="ECO:0000313" key="2">
    <source>
        <dbReference type="Proteomes" id="UP001165561"/>
    </source>
</evidence>
<protein>
    <submittedName>
        <fullName evidence="1">Uncharacterized protein</fullName>
    </submittedName>
</protein>
<feature type="non-terminal residue" evidence="1">
    <location>
        <position position="74"/>
    </location>
</feature>
<keyword evidence="2" id="KW-1185">Reference proteome</keyword>
<comment type="caution">
    <text evidence="1">The sequence shown here is derived from an EMBL/GenBank/DDBJ whole genome shotgun (WGS) entry which is preliminary data.</text>
</comment>
<reference evidence="1" key="1">
    <citation type="submission" date="2023-02" db="EMBL/GenBank/DDBJ databases">
        <title>Georgenia sp.10Sc9-8, isolated from a soil sample collected from the Taklamakan desert.</title>
        <authorList>
            <person name="Liu S."/>
        </authorList>
    </citation>
    <scope>NUCLEOTIDE SEQUENCE</scope>
    <source>
        <strain evidence="1">10Sc9-8</strain>
    </source>
</reference>
<accession>A0ABT5TYF5</accession>
<name>A0ABT5TYF5_9MICO</name>
<dbReference type="EMBL" id="JARACI010000837">
    <property type="protein sequence ID" value="MDD9206289.1"/>
    <property type="molecule type" value="Genomic_DNA"/>
</dbReference>